<protein>
    <submittedName>
        <fullName evidence="3">Sepiapterin reductase</fullName>
    </submittedName>
</protein>
<comment type="caution">
    <text evidence="3">The sequence shown here is derived from an EMBL/GenBank/DDBJ whole genome shotgun (WGS) entry which is preliminary data.</text>
</comment>
<dbReference type="PRINTS" id="PR00081">
    <property type="entry name" value="GDHRDH"/>
</dbReference>
<dbReference type="PATRIC" id="fig|45065.4.peg.1829"/>
<gene>
    <name evidence="3" type="primary">yueD_2</name>
    <name evidence="3" type="ORF">Lgee_1687</name>
</gene>
<accession>A0A0W0TQR6</accession>
<reference evidence="3 4" key="1">
    <citation type="submission" date="2015-11" db="EMBL/GenBank/DDBJ databases">
        <title>Genomic analysis of 38 Legionella species identifies large and diverse effector repertoires.</title>
        <authorList>
            <person name="Burstein D."/>
            <person name="Amaro F."/>
            <person name="Zusman T."/>
            <person name="Lifshitz Z."/>
            <person name="Cohen O."/>
            <person name="Gilbert J.A."/>
            <person name="Pupko T."/>
            <person name="Shuman H.A."/>
            <person name="Segal G."/>
        </authorList>
    </citation>
    <scope>NUCLEOTIDE SEQUENCE [LARGE SCALE GENOMIC DNA]</scope>
    <source>
        <strain evidence="3 4">ATCC 49504</strain>
    </source>
</reference>
<keyword evidence="4" id="KW-1185">Reference proteome</keyword>
<dbReference type="Proteomes" id="UP000054785">
    <property type="component" value="Unassembled WGS sequence"/>
</dbReference>
<dbReference type="EMBL" id="LNYC01000068">
    <property type="protein sequence ID" value="KTC97911.1"/>
    <property type="molecule type" value="Genomic_DNA"/>
</dbReference>
<dbReference type="PANTHER" id="PTHR44169">
    <property type="entry name" value="NADPH-DEPENDENT 1-ACYLDIHYDROXYACETONE PHOSPHATE REDUCTASE"/>
    <property type="match status" value="1"/>
</dbReference>
<dbReference type="PROSITE" id="PS00061">
    <property type="entry name" value="ADH_SHORT"/>
    <property type="match status" value="1"/>
</dbReference>
<proteinExistence type="inferred from homology"/>
<dbReference type="CDD" id="cd05233">
    <property type="entry name" value="SDR_c"/>
    <property type="match status" value="1"/>
</dbReference>
<dbReference type="STRING" id="45065.Lgee_1687"/>
<evidence type="ECO:0000256" key="1">
    <source>
        <dbReference type="ARBA" id="ARBA00006484"/>
    </source>
</evidence>
<dbReference type="InterPro" id="IPR002347">
    <property type="entry name" value="SDR_fam"/>
</dbReference>
<dbReference type="PANTHER" id="PTHR44169:SF6">
    <property type="entry name" value="NADPH-DEPENDENT 1-ACYLDIHYDROXYACETONE PHOSPHATE REDUCTASE"/>
    <property type="match status" value="1"/>
</dbReference>
<dbReference type="AlphaFoldDB" id="A0A0W0TQR6"/>
<sequence>MQTGRDKTALVTGASHGIGQALSMRLLESGWNVFGCGRDEKSLEALQARFPQFRPLQADFTSNHDLNAVVRVITESNVPLSLLVHSAGVKSAPRPLTQYDCESLDEELLVNLLAPMKLSAMLATLMPPESRILFLTSRAASLTLEEVAPYCASKAGLDSLAAVLRKELASAGIGVCSVIPGEVNTGMQKTLRETRSFHLHTQFEHAFKEERLIAPEVCAQFLEWLLCRCPFVDFSTRDMPISIYDEWHHPFWLIDAKQLPPFPFG</sequence>
<name>A0A0W0TQR6_9GAMM</name>
<comment type="similarity">
    <text evidence="1">Belongs to the short-chain dehydrogenases/reductases (SDR) family.</text>
</comment>
<evidence type="ECO:0000256" key="2">
    <source>
        <dbReference type="ARBA" id="ARBA00023002"/>
    </source>
</evidence>
<dbReference type="OrthoDB" id="335726at2"/>
<dbReference type="Gene3D" id="3.40.50.720">
    <property type="entry name" value="NAD(P)-binding Rossmann-like Domain"/>
    <property type="match status" value="1"/>
</dbReference>
<dbReference type="GO" id="GO:0016491">
    <property type="term" value="F:oxidoreductase activity"/>
    <property type="evidence" value="ECO:0007669"/>
    <property type="project" value="UniProtKB-KW"/>
</dbReference>
<dbReference type="InterPro" id="IPR036291">
    <property type="entry name" value="NAD(P)-bd_dom_sf"/>
</dbReference>
<organism evidence="3 4">
    <name type="scientific">Legionella geestiana</name>
    <dbReference type="NCBI Taxonomy" id="45065"/>
    <lineage>
        <taxon>Bacteria</taxon>
        <taxon>Pseudomonadati</taxon>
        <taxon>Pseudomonadota</taxon>
        <taxon>Gammaproteobacteria</taxon>
        <taxon>Legionellales</taxon>
        <taxon>Legionellaceae</taxon>
        <taxon>Legionella</taxon>
    </lineage>
</organism>
<evidence type="ECO:0000313" key="4">
    <source>
        <dbReference type="Proteomes" id="UP000054785"/>
    </source>
</evidence>
<dbReference type="InterPro" id="IPR020904">
    <property type="entry name" value="Sc_DH/Rdtase_CS"/>
</dbReference>
<keyword evidence="2" id="KW-0560">Oxidoreductase</keyword>
<evidence type="ECO:0000313" key="3">
    <source>
        <dbReference type="EMBL" id="KTC97911.1"/>
    </source>
</evidence>
<dbReference type="SUPFAM" id="SSF51735">
    <property type="entry name" value="NAD(P)-binding Rossmann-fold domains"/>
    <property type="match status" value="1"/>
</dbReference>
<dbReference type="Pfam" id="PF00106">
    <property type="entry name" value="adh_short"/>
    <property type="match status" value="1"/>
</dbReference>
<dbReference type="RefSeq" id="WP_081776789.1">
    <property type="nucleotide sequence ID" value="NZ_CAAAHN010000001.1"/>
</dbReference>